<gene>
    <name evidence="1" type="ORF">MC7420_4117</name>
</gene>
<sequence>MDYTGIGAMLTQRLNFIQTKPQPKSRNRANKYSTGVRRNKAYLAKTQQNCSELEIDIVLACCQICKYMLFAVILLCLYASW</sequence>
<evidence type="ECO:0000313" key="2">
    <source>
        <dbReference type="Proteomes" id="UP000003835"/>
    </source>
</evidence>
<organism evidence="1 2">
    <name type="scientific">Coleofasciculus chthonoplastes PCC 7420</name>
    <dbReference type="NCBI Taxonomy" id="118168"/>
    <lineage>
        <taxon>Bacteria</taxon>
        <taxon>Bacillati</taxon>
        <taxon>Cyanobacteriota</taxon>
        <taxon>Cyanophyceae</taxon>
        <taxon>Coleofasciculales</taxon>
        <taxon>Coleofasciculaceae</taxon>
        <taxon>Coleofasciculus</taxon>
    </lineage>
</organism>
<proteinExistence type="predicted"/>
<dbReference type="AlphaFoldDB" id="B4VVG0"/>
<dbReference type="RefSeq" id="WP_006102437.1">
    <property type="nucleotide sequence ID" value="NZ_DS989854.1"/>
</dbReference>
<protein>
    <submittedName>
        <fullName evidence="1">Uncharacterized protein</fullName>
    </submittedName>
</protein>
<dbReference type="HOGENOM" id="CLU_2567944_0_0_3"/>
<accession>B4VVG0</accession>
<name>B4VVG0_9CYAN</name>
<evidence type="ECO:0000313" key="1">
    <source>
        <dbReference type="EMBL" id="EDX74132.1"/>
    </source>
</evidence>
<reference evidence="1 2" key="1">
    <citation type="submission" date="2008-07" db="EMBL/GenBank/DDBJ databases">
        <authorList>
            <person name="Tandeau de Marsac N."/>
            <person name="Ferriera S."/>
            <person name="Johnson J."/>
            <person name="Kravitz S."/>
            <person name="Beeson K."/>
            <person name="Sutton G."/>
            <person name="Rogers Y.-H."/>
            <person name="Friedman R."/>
            <person name="Frazier M."/>
            <person name="Venter J.C."/>
        </authorList>
    </citation>
    <scope>NUCLEOTIDE SEQUENCE [LARGE SCALE GENOMIC DNA]</scope>
    <source>
        <strain evidence="1 2">PCC 7420</strain>
    </source>
</reference>
<dbReference type="Proteomes" id="UP000003835">
    <property type="component" value="Unassembled WGS sequence"/>
</dbReference>
<dbReference type="EMBL" id="DS989854">
    <property type="protein sequence ID" value="EDX74132.1"/>
    <property type="molecule type" value="Genomic_DNA"/>
</dbReference>
<keyword evidence="2" id="KW-1185">Reference proteome</keyword>
<dbReference type="STRING" id="118168.MC7420_4117"/>